<dbReference type="Pfam" id="PF00501">
    <property type="entry name" value="AMP-binding"/>
    <property type="match status" value="1"/>
</dbReference>
<reference evidence="4" key="1">
    <citation type="journal article" date="2020" name="Stud. Mycol.">
        <title>101 Dothideomycetes genomes: a test case for predicting lifestyles and emergence of pathogens.</title>
        <authorList>
            <person name="Haridas S."/>
            <person name="Albert R."/>
            <person name="Binder M."/>
            <person name="Bloem J."/>
            <person name="Labutti K."/>
            <person name="Salamov A."/>
            <person name="Andreopoulos B."/>
            <person name="Baker S."/>
            <person name="Barry K."/>
            <person name="Bills G."/>
            <person name="Bluhm B."/>
            <person name="Cannon C."/>
            <person name="Castanera R."/>
            <person name="Culley D."/>
            <person name="Daum C."/>
            <person name="Ezra D."/>
            <person name="Gonzalez J."/>
            <person name="Henrissat B."/>
            <person name="Kuo A."/>
            <person name="Liang C."/>
            <person name="Lipzen A."/>
            <person name="Lutzoni F."/>
            <person name="Magnuson J."/>
            <person name="Mondo S."/>
            <person name="Nolan M."/>
            <person name="Ohm R."/>
            <person name="Pangilinan J."/>
            <person name="Park H.-J."/>
            <person name="Ramirez L."/>
            <person name="Alfaro M."/>
            <person name="Sun H."/>
            <person name="Tritt A."/>
            <person name="Yoshinaga Y."/>
            <person name="Zwiers L.-H."/>
            <person name="Turgeon B."/>
            <person name="Goodwin S."/>
            <person name="Spatafora J."/>
            <person name="Crous P."/>
            <person name="Grigoriev I."/>
        </authorList>
    </citation>
    <scope>NUCLEOTIDE SEQUENCE</scope>
    <source>
        <strain evidence="4">CBS 109.77</strain>
    </source>
</reference>
<evidence type="ECO:0000313" key="5">
    <source>
        <dbReference type="Proteomes" id="UP000799757"/>
    </source>
</evidence>
<name>A0A6A6X541_9PLEO</name>
<feature type="non-terminal residue" evidence="4">
    <location>
        <position position="529"/>
    </location>
</feature>
<dbReference type="InterPro" id="IPR000873">
    <property type="entry name" value="AMP-dep_synth/lig_dom"/>
</dbReference>
<dbReference type="Gene3D" id="3.40.50.12780">
    <property type="entry name" value="N-terminal domain of ligase-like"/>
    <property type="match status" value="1"/>
</dbReference>
<sequence>KRLLPAVLGDIAANDPRRTFISVPDSSDLSQGSRDIDYGTFGKAVDKYAYWLRAQLKDSSELKPILFLGPLDIRYLLVLLVTPKAGHITHCKLPSALLKAHQSIAERAGCETILVSKGAPTLSDQILKTMPLKQILLPLLGYFFENLDKVKHIPFTLTWEEANDKPFCVLHTSDSTGIPKFVFVTHGTFACNDAHQLIPQLGGKPTLINFLKGKRSILALPLFHAAFPTFPVGYNIFAGVICVVPPPKPPSANMMNLIYWYADPDGALLSPSLIVDCFNNPEYYENMLLSLKSLSYVGGALPEEVRNEVTKRIKLMTLMGSCETALHPLEINEYPSNWQYLTISEYLGHTFVEHKDEYHELVIKRDPKRELFQGVFSTFPEKNIFTSGDPFEQHPARLQSWVFRARTDDIIAFTTLNPITMDSTISTNPKIKSAVIGGQGKFKASLIIEPYIYPKSVEEEDQLIKDIWPSVLQANRSCPPHSRIMKGLVMLTSLEKPIPRSRKGTVQHHAALQLYKAEFEGLYDMVQST</sequence>
<dbReference type="AlphaFoldDB" id="A0A6A6X541"/>
<dbReference type="Proteomes" id="UP000799757">
    <property type="component" value="Unassembled WGS sequence"/>
</dbReference>
<evidence type="ECO:0000256" key="2">
    <source>
        <dbReference type="ARBA" id="ARBA00022553"/>
    </source>
</evidence>
<evidence type="ECO:0000313" key="4">
    <source>
        <dbReference type="EMBL" id="KAF2791284.1"/>
    </source>
</evidence>
<proteinExistence type="predicted"/>
<dbReference type="InterPro" id="IPR042099">
    <property type="entry name" value="ANL_N_sf"/>
</dbReference>
<evidence type="ECO:0000256" key="1">
    <source>
        <dbReference type="ARBA" id="ARBA00022450"/>
    </source>
</evidence>
<organism evidence="4 5">
    <name type="scientific">Melanomma pulvis-pyrius CBS 109.77</name>
    <dbReference type="NCBI Taxonomy" id="1314802"/>
    <lineage>
        <taxon>Eukaryota</taxon>
        <taxon>Fungi</taxon>
        <taxon>Dikarya</taxon>
        <taxon>Ascomycota</taxon>
        <taxon>Pezizomycotina</taxon>
        <taxon>Dothideomycetes</taxon>
        <taxon>Pleosporomycetidae</taxon>
        <taxon>Pleosporales</taxon>
        <taxon>Melanommataceae</taxon>
        <taxon>Melanomma</taxon>
    </lineage>
</organism>
<feature type="domain" description="AMP-dependent synthetase/ligase" evidence="3">
    <location>
        <begin position="17"/>
        <end position="327"/>
    </location>
</feature>
<dbReference type="PANTHER" id="PTHR43439:SF2">
    <property type="entry name" value="ENZYME, PUTATIVE (JCVI)-RELATED"/>
    <property type="match status" value="1"/>
</dbReference>
<keyword evidence="1" id="KW-0596">Phosphopantetheine</keyword>
<dbReference type="InterPro" id="IPR051414">
    <property type="entry name" value="Adenylate-forming_Reductase"/>
</dbReference>
<gene>
    <name evidence="4" type="ORF">K505DRAFT_192286</name>
</gene>
<dbReference type="SUPFAM" id="SSF56801">
    <property type="entry name" value="Acetyl-CoA synthetase-like"/>
    <property type="match status" value="1"/>
</dbReference>
<protein>
    <submittedName>
        <fullName evidence="4">Acetyl-CoA synthetase-like protein</fullName>
    </submittedName>
</protein>
<keyword evidence="2" id="KW-0597">Phosphoprotein</keyword>
<accession>A0A6A6X541</accession>
<evidence type="ECO:0000259" key="3">
    <source>
        <dbReference type="Pfam" id="PF00501"/>
    </source>
</evidence>
<dbReference type="PANTHER" id="PTHR43439">
    <property type="entry name" value="PHENYLACETATE-COENZYME A LIGASE"/>
    <property type="match status" value="1"/>
</dbReference>
<dbReference type="EMBL" id="MU002027">
    <property type="protein sequence ID" value="KAF2791284.1"/>
    <property type="molecule type" value="Genomic_DNA"/>
</dbReference>
<keyword evidence="5" id="KW-1185">Reference proteome</keyword>
<dbReference type="Pfam" id="PF23562">
    <property type="entry name" value="AMP-binding_C_3"/>
    <property type="match status" value="1"/>
</dbReference>
<dbReference type="OrthoDB" id="429813at2759"/>
<feature type="non-terminal residue" evidence="4">
    <location>
        <position position="1"/>
    </location>
</feature>